<dbReference type="InParanoid" id="A0A409W0N5"/>
<dbReference type="AlphaFoldDB" id="A0A409W0N5"/>
<evidence type="ECO:0000313" key="6">
    <source>
        <dbReference type="Proteomes" id="UP000284706"/>
    </source>
</evidence>
<evidence type="ECO:0000256" key="3">
    <source>
        <dbReference type="ARBA" id="ARBA00022833"/>
    </source>
</evidence>
<dbReference type="OrthoDB" id="432970at2759"/>
<proteinExistence type="predicted"/>
<comment type="caution">
    <text evidence="5">The sequence shown here is derived from an EMBL/GenBank/DDBJ whole genome shotgun (WGS) entry which is preliminary data.</text>
</comment>
<dbReference type="Proteomes" id="UP000284706">
    <property type="component" value="Unassembled WGS sequence"/>
</dbReference>
<evidence type="ECO:0000313" key="5">
    <source>
        <dbReference type="EMBL" id="PPQ72051.1"/>
    </source>
</evidence>
<keyword evidence="2" id="KW-0863">Zinc-finger</keyword>
<evidence type="ECO:0000259" key="4">
    <source>
        <dbReference type="Pfam" id="PF01753"/>
    </source>
</evidence>
<dbReference type="EMBL" id="NHYE01005475">
    <property type="protein sequence ID" value="PPQ72051.1"/>
    <property type="molecule type" value="Genomic_DNA"/>
</dbReference>
<sequence length="239" mass="27072">MGHHCHVCKIEPEKPLRCSQCQKTIVACQKADWKKHKRSTCTKAPMLHKLDKMMKKMSGPGSVMNSIQRIEDAAWAERRRNPGPVSACDGCFRTFSGMPVDPNDQDAADMLEEELEDAGDPFKRCNECDWTICKDCDHIENQGIPFFDRPPGTCRCPTSNFGVNYCLTDPFYFHGDGRKQYTGDRHPNIAESRYNEDAFEQQERPCRNCGVIARCLKKEYLKDTGLAKAPEGSSRAIEA</sequence>
<protein>
    <recommendedName>
        <fullName evidence="4">MYND-type domain-containing protein</fullName>
    </recommendedName>
</protein>
<keyword evidence="3" id="KW-0862">Zinc</keyword>
<dbReference type="InterPro" id="IPR002893">
    <property type="entry name" value="Znf_MYND"/>
</dbReference>
<feature type="domain" description="MYND-type" evidence="4">
    <location>
        <begin position="5"/>
        <end position="38"/>
    </location>
</feature>
<evidence type="ECO:0000256" key="1">
    <source>
        <dbReference type="ARBA" id="ARBA00022723"/>
    </source>
</evidence>
<dbReference type="GO" id="GO:0008270">
    <property type="term" value="F:zinc ion binding"/>
    <property type="evidence" value="ECO:0007669"/>
    <property type="project" value="UniProtKB-KW"/>
</dbReference>
<accession>A0A409W0N5</accession>
<evidence type="ECO:0000256" key="2">
    <source>
        <dbReference type="ARBA" id="ARBA00022771"/>
    </source>
</evidence>
<name>A0A409W0N5_9AGAR</name>
<keyword evidence="6" id="KW-1185">Reference proteome</keyword>
<keyword evidence="1" id="KW-0479">Metal-binding</keyword>
<organism evidence="5 6">
    <name type="scientific">Gymnopilus dilepis</name>
    <dbReference type="NCBI Taxonomy" id="231916"/>
    <lineage>
        <taxon>Eukaryota</taxon>
        <taxon>Fungi</taxon>
        <taxon>Dikarya</taxon>
        <taxon>Basidiomycota</taxon>
        <taxon>Agaricomycotina</taxon>
        <taxon>Agaricomycetes</taxon>
        <taxon>Agaricomycetidae</taxon>
        <taxon>Agaricales</taxon>
        <taxon>Agaricineae</taxon>
        <taxon>Hymenogastraceae</taxon>
        <taxon>Gymnopilus</taxon>
    </lineage>
</organism>
<reference evidence="5 6" key="1">
    <citation type="journal article" date="2018" name="Evol. Lett.">
        <title>Horizontal gene cluster transfer increased hallucinogenic mushroom diversity.</title>
        <authorList>
            <person name="Reynolds H.T."/>
            <person name="Vijayakumar V."/>
            <person name="Gluck-Thaler E."/>
            <person name="Korotkin H.B."/>
            <person name="Matheny P.B."/>
            <person name="Slot J.C."/>
        </authorList>
    </citation>
    <scope>NUCLEOTIDE SEQUENCE [LARGE SCALE GENOMIC DNA]</scope>
    <source>
        <strain evidence="5 6">SRW20</strain>
    </source>
</reference>
<gene>
    <name evidence="5" type="ORF">CVT26_006733</name>
</gene>
<dbReference type="Pfam" id="PF01753">
    <property type="entry name" value="zf-MYND"/>
    <property type="match status" value="1"/>
</dbReference>